<dbReference type="EnsemblPlants" id="OB0100G10010.1">
    <property type="protein sequence ID" value="OB0100G10010.1"/>
    <property type="gene ID" value="OB0100G10010"/>
</dbReference>
<sequence length="57" mass="6136">TAALNTNDGNHDVLFPWCITGGDDHLQVLVIESIVMFISSYELNNSCSSVSGHGERA</sequence>
<dbReference type="AlphaFoldDB" id="J3KV20"/>
<accession>J3KV20</accession>
<proteinExistence type="predicted"/>
<organism evidence="1">
    <name type="scientific">Oryza brachyantha</name>
    <name type="common">malo sina</name>
    <dbReference type="NCBI Taxonomy" id="4533"/>
    <lineage>
        <taxon>Eukaryota</taxon>
        <taxon>Viridiplantae</taxon>
        <taxon>Streptophyta</taxon>
        <taxon>Embryophyta</taxon>
        <taxon>Tracheophyta</taxon>
        <taxon>Spermatophyta</taxon>
        <taxon>Magnoliopsida</taxon>
        <taxon>Liliopsida</taxon>
        <taxon>Poales</taxon>
        <taxon>Poaceae</taxon>
        <taxon>BOP clade</taxon>
        <taxon>Oryzoideae</taxon>
        <taxon>Oryzeae</taxon>
        <taxon>Oryzinae</taxon>
        <taxon>Oryza</taxon>
    </lineage>
</organism>
<reference evidence="1" key="1">
    <citation type="submission" date="2015-06" db="UniProtKB">
        <authorList>
            <consortium name="EnsemblPlants"/>
        </authorList>
    </citation>
    <scope>IDENTIFICATION</scope>
</reference>
<keyword evidence="2" id="KW-1185">Reference proteome</keyword>
<evidence type="ECO:0000313" key="1">
    <source>
        <dbReference type="EnsemblPlants" id="OB0100G10010.1"/>
    </source>
</evidence>
<protein>
    <submittedName>
        <fullName evidence="1">Uncharacterized protein</fullName>
    </submittedName>
</protein>
<dbReference type="Proteomes" id="UP000006038">
    <property type="component" value="Unassembled WGS sequence"/>
</dbReference>
<dbReference type="HOGENOM" id="CLU_3002677_0_0_1"/>
<dbReference type="Gramene" id="OB0100G10010.1">
    <property type="protein sequence ID" value="OB0100G10010.1"/>
    <property type="gene ID" value="OB0100G10010"/>
</dbReference>
<evidence type="ECO:0000313" key="2">
    <source>
        <dbReference type="Proteomes" id="UP000006038"/>
    </source>
</evidence>
<name>J3KV20_ORYBR</name>